<dbReference type="GO" id="GO:0005737">
    <property type="term" value="C:cytoplasm"/>
    <property type="evidence" value="ECO:0007669"/>
    <property type="project" value="TreeGrafter"/>
</dbReference>
<proteinExistence type="predicted"/>
<reference evidence="4 5" key="1">
    <citation type="submission" date="2020-11" db="EMBL/GenBank/DDBJ databases">
        <title>Kefir isolates.</title>
        <authorList>
            <person name="Marcisauskas S."/>
            <person name="Kim Y."/>
            <person name="Blasche S."/>
        </authorList>
    </citation>
    <scope>NUCLEOTIDE SEQUENCE [LARGE SCALE GENOMIC DNA]</scope>
    <source>
        <strain evidence="4 5">OG2</strain>
    </source>
</reference>
<protein>
    <submittedName>
        <fullName evidence="4">SCF ubiquitin ligase complex subunit</fullName>
    </submittedName>
</protein>
<gene>
    <name evidence="4" type="primary">GRR1</name>
    <name evidence="4" type="ORF">C6P45_003670</name>
</gene>
<feature type="compositionally biased region" description="Polar residues" evidence="2">
    <location>
        <begin position="1049"/>
        <end position="1061"/>
    </location>
</feature>
<dbReference type="PANTHER" id="PTHR13382">
    <property type="entry name" value="MITOCHONDRIAL ATP SYNTHASE COUPLING FACTOR B"/>
    <property type="match status" value="1"/>
</dbReference>
<dbReference type="Pfam" id="PF25372">
    <property type="entry name" value="DUF7885"/>
    <property type="match status" value="1"/>
</dbReference>
<dbReference type="SMART" id="SM00367">
    <property type="entry name" value="LRR_CC"/>
    <property type="match status" value="9"/>
</dbReference>
<dbReference type="EMBL" id="PUHR01000004">
    <property type="protein sequence ID" value="KAG0672195.1"/>
    <property type="molecule type" value="Genomic_DNA"/>
</dbReference>
<dbReference type="OrthoDB" id="10257471at2759"/>
<dbReference type="InterPro" id="IPR050648">
    <property type="entry name" value="F-box_LRR-repeat"/>
</dbReference>
<feature type="region of interest" description="Disordered" evidence="2">
    <location>
        <begin position="1049"/>
        <end position="1090"/>
    </location>
</feature>
<dbReference type="Pfam" id="PF12937">
    <property type="entry name" value="F-box-like"/>
    <property type="match status" value="1"/>
</dbReference>
<keyword evidence="4" id="KW-0436">Ligase</keyword>
<dbReference type="PROSITE" id="PS50181">
    <property type="entry name" value="FBOX"/>
    <property type="match status" value="1"/>
</dbReference>
<feature type="region of interest" description="Disordered" evidence="2">
    <location>
        <begin position="1120"/>
        <end position="1145"/>
    </location>
</feature>
<dbReference type="CDD" id="cd09917">
    <property type="entry name" value="F-box_SF"/>
    <property type="match status" value="1"/>
</dbReference>
<accession>A0A9P6WFC6</accession>
<evidence type="ECO:0000256" key="1">
    <source>
        <dbReference type="ARBA" id="ARBA00022786"/>
    </source>
</evidence>
<comment type="caution">
    <text evidence="4">The sequence shown here is derived from an EMBL/GenBank/DDBJ whole genome shotgun (WGS) entry which is preliminary data.</text>
</comment>
<organism evidence="4 5">
    <name type="scientific">Maudiozyma exigua</name>
    <name type="common">Yeast</name>
    <name type="synonym">Kazachstania exigua</name>
    <dbReference type="NCBI Taxonomy" id="34358"/>
    <lineage>
        <taxon>Eukaryota</taxon>
        <taxon>Fungi</taxon>
        <taxon>Dikarya</taxon>
        <taxon>Ascomycota</taxon>
        <taxon>Saccharomycotina</taxon>
        <taxon>Saccharomycetes</taxon>
        <taxon>Saccharomycetales</taxon>
        <taxon>Saccharomycetaceae</taxon>
        <taxon>Maudiozyma</taxon>
    </lineage>
</organism>
<dbReference type="InterPro" id="IPR057207">
    <property type="entry name" value="FBXL15_LRR"/>
</dbReference>
<evidence type="ECO:0000256" key="2">
    <source>
        <dbReference type="SAM" id="MobiDB-lite"/>
    </source>
</evidence>
<feature type="compositionally biased region" description="Polar residues" evidence="2">
    <location>
        <begin position="1134"/>
        <end position="1145"/>
    </location>
</feature>
<dbReference type="InterPro" id="IPR006553">
    <property type="entry name" value="Leu-rich_rpt_Cys-con_subtyp"/>
</dbReference>
<dbReference type="InterPro" id="IPR036047">
    <property type="entry name" value="F-box-like_dom_sf"/>
</dbReference>
<dbReference type="Proteomes" id="UP000750334">
    <property type="component" value="Unassembled WGS sequence"/>
</dbReference>
<keyword evidence="1" id="KW-0833">Ubl conjugation pathway</keyword>
<dbReference type="PANTHER" id="PTHR13382:SF61">
    <property type="entry name" value="SCF E3 UBIQUITIN LIGASE COMPLEX F-BOX PROTEIN GRR1"/>
    <property type="match status" value="1"/>
</dbReference>
<dbReference type="SUPFAM" id="SSF52047">
    <property type="entry name" value="RNI-like"/>
    <property type="match status" value="1"/>
</dbReference>
<feature type="region of interest" description="Disordered" evidence="2">
    <location>
        <begin position="67"/>
        <end position="90"/>
    </location>
</feature>
<evidence type="ECO:0000313" key="4">
    <source>
        <dbReference type="EMBL" id="KAG0672195.1"/>
    </source>
</evidence>
<dbReference type="SMART" id="SM00256">
    <property type="entry name" value="FBOX"/>
    <property type="match status" value="1"/>
</dbReference>
<sequence>MNSETNYGDSSNNLPNNRSLLSVYLNNEQPRINSTTGNDTDMGNTPLTNQNLSAPILDFQNLDSNTTENVEGESNIVPTEGNGSSTVPGNTQSNELPIVLSSFQTFQIAVAYFLRSVDMTIKYDPQAMTNQDIDLIRLFQQKLRERVLIILQNVERNRIKVTREINENQQKLQQICADGRQRHFTYLAKIQKMKMRAVEMEAVEIQNTRKRISEYVKTYKIAIADYSKAKINNPHLPNPTQSFISWFETTDVTENNKYTEGLEALRNYMSQVIENLQLDSWIDENRNYNTVVRNMAVINKGNLNSEIQWVFPLHKLPSEILHLVLDRLSPRTSIVNLLTVCKLWALIIVKFLYYRPHISKKSQLDLFLRTMKKPPGEMMFDYRLMIKRLNFSFVGDHIHDKELYYFVGCHNLERLTLVFCKHITSGPVAAVLHNCKFLQSVDITGIKDVQDNVFNMLSESCPRVQGFYVPNAKNVTLPTLNNFILHAPILKRVKITGNVNLNDNIVSLMAEKCPLLVEVDITGSPNVHDESLIKLFLKLPQLREFRITNNENITDKLFTELAKNVDQLPALRLVDFSSCENITDKTIEKLVTLAPKLRNIFLGKCSRITDNSLYSLAQLGKNLQTVHFGHFFNITDQGVRVLVQSCPRIQYVDFACCNNLTNRTLYELSDLNKLKRSGLVKCSQMTDEGLLNMISLRGRNDCLERVHLSYCSNLTIYPIYELLMACPRLSHLSLTAVPSFLRPDITAFCRPAPSDFSDNQRQIFCVFSGKGVHKLRHYLMSLTAPTNSPQTDINDVLTKYVVSNNLLQPSESLSDGIERISSDLNQDSAAILAASGVTQLGGLNTDINYQNIPFQGINDIFTWSKEDLDGYALSSVETSDLMCLIDRRFYEEPFLPEFEEVDPDVAPGATTVTNSEVCHIIRKFHELDERLEDFEVNVASLSRVQFQFTGFLLHEMTQLYVIMVELNRQTFQLQERVFSSQVEKDKKGFYVWRILYIDRFAELLQRYKIATIVLRLYLKDSVTLLTRQREAALASNRIPALGDEISMNDRSATTISNNNDATAADSDEDMGVDDDDEVNVIAPGNTDQLDTEMQPDRVVAPFTAGRFRTRSFGFQDPLDLHEMTDAAGNGRTGADTNQTSDSNGR</sequence>
<dbReference type="Gene3D" id="3.80.10.10">
    <property type="entry name" value="Ribonuclease Inhibitor"/>
    <property type="match status" value="3"/>
</dbReference>
<dbReference type="InterPro" id="IPR001810">
    <property type="entry name" value="F-box_dom"/>
</dbReference>
<dbReference type="GO" id="GO:0016874">
    <property type="term" value="F:ligase activity"/>
    <property type="evidence" value="ECO:0007669"/>
    <property type="project" value="UniProtKB-KW"/>
</dbReference>
<feature type="compositionally biased region" description="Acidic residues" evidence="2">
    <location>
        <begin position="1065"/>
        <end position="1078"/>
    </location>
</feature>
<feature type="compositionally biased region" description="Polar residues" evidence="2">
    <location>
        <begin position="81"/>
        <end position="90"/>
    </location>
</feature>
<feature type="domain" description="F-box" evidence="3">
    <location>
        <begin position="310"/>
        <end position="357"/>
    </location>
</feature>
<name>A0A9P6WFC6_MAUEX</name>
<dbReference type="AlphaFoldDB" id="A0A9P6WFC6"/>
<keyword evidence="5" id="KW-1185">Reference proteome</keyword>
<dbReference type="SUPFAM" id="SSF81383">
    <property type="entry name" value="F-box domain"/>
    <property type="match status" value="1"/>
</dbReference>
<evidence type="ECO:0000313" key="5">
    <source>
        <dbReference type="Proteomes" id="UP000750334"/>
    </source>
</evidence>
<evidence type="ECO:0000259" key="3">
    <source>
        <dbReference type="PROSITE" id="PS50181"/>
    </source>
</evidence>
<dbReference type="InterPro" id="IPR032675">
    <property type="entry name" value="LRR_dom_sf"/>
</dbReference>